<keyword evidence="7" id="KW-0326">Glycosidase</keyword>
<organism evidence="7 8">
    <name type="scientific">Prochlorococcus marinus str. MIT 9116</name>
    <dbReference type="NCBI Taxonomy" id="167544"/>
    <lineage>
        <taxon>Bacteria</taxon>
        <taxon>Bacillati</taxon>
        <taxon>Cyanobacteriota</taxon>
        <taxon>Cyanophyceae</taxon>
        <taxon>Synechococcales</taxon>
        <taxon>Prochlorococcaceae</taxon>
        <taxon>Prochlorococcus</taxon>
    </lineage>
</organism>
<dbReference type="Pfam" id="PF01048">
    <property type="entry name" value="PNP_UDP_1"/>
    <property type="match status" value="1"/>
</dbReference>
<evidence type="ECO:0000313" key="7">
    <source>
        <dbReference type="EMBL" id="KGF93094.1"/>
    </source>
</evidence>
<dbReference type="UniPathway" id="UPA00904">
    <property type="reaction ID" value="UER00871"/>
</dbReference>
<evidence type="ECO:0000256" key="5">
    <source>
        <dbReference type="ARBA" id="ARBA00023167"/>
    </source>
</evidence>
<dbReference type="GO" id="GO:0008782">
    <property type="term" value="F:adenosylhomocysteine nucleosidase activity"/>
    <property type="evidence" value="ECO:0007669"/>
    <property type="project" value="UniProtKB-EC"/>
</dbReference>
<evidence type="ECO:0000256" key="2">
    <source>
        <dbReference type="ARBA" id="ARBA00011974"/>
    </source>
</evidence>
<dbReference type="PANTHER" id="PTHR46832">
    <property type="entry name" value="5'-METHYLTHIOADENOSINE/S-ADENOSYLHOMOCYSTEINE NUCLEOSIDASE"/>
    <property type="match status" value="1"/>
</dbReference>
<keyword evidence="4 7" id="KW-0378">Hydrolase</keyword>
<evidence type="ECO:0000259" key="6">
    <source>
        <dbReference type="Pfam" id="PF01048"/>
    </source>
</evidence>
<reference evidence="8" key="1">
    <citation type="journal article" date="2014" name="Sci. Data">
        <title>Genomes of diverse isolates of the marine cyanobacterium Prochlorococcus.</title>
        <authorList>
            <person name="Biller S."/>
            <person name="Berube P."/>
            <person name="Thompson J."/>
            <person name="Kelly L."/>
            <person name="Roggensack S."/>
            <person name="Awad L."/>
            <person name="Roache-Johnson K."/>
            <person name="Ding H."/>
            <person name="Giovannoni S.J."/>
            <person name="Moore L.R."/>
            <person name="Chisholm S.W."/>
        </authorList>
    </citation>
    <scope>NUCLEOTIDE SEQUENCE [LARGE SCALE GENOMIC DNA]</scope>
</reference>
<dbReference type="PANTHER" id="PTHR46832:SF1">
    <property type="entry name" value="5'-METHYLTHIOADENOSINE_S-ADENOSYLHOMOCYSTEINE NUCLEOSIDASE"/>
    <property type="match status" value="1"/>
</dbReference>
<dbReference type="InterPro" id="IPR010049">
    <property type="entry name" value="MTA_SAH_Nsdase"/>
</dbReference>
<evidence type="ECO:0000256" key="3">
    <source>
        <dbReference type="ARBA" id="ARBA00022605"/>
    </source>
</evidence>
<dbReference type="AlphaFoldDB" id="A0A0A1ZXX1"/>
<dbReference type="NCBIfam" id="TIGR01704">
    <property type="entry name" value="MTA_SAH-Nsdase"/>
    <property type="match status" value="1"/>
</dbReference>
<gene>
    <name evidence="7" type="ORF">EU93_0269</name>
</gene>
<dbReference type="GO" id="GO:0009164">
    <property type="term" value="P:nucleoside catabolic process"/>
    <property type="evidence" value="ECO:0007669"/>
    <property type="project" value="InterPro"/>
</dbReference>
<comment type="caution">
    <text evidence="7">The sequence shown here is derived from an EMBL/GenBank/DDBJ whole genome shotgun (WGS) entry which is preliminary data.</text>
</comment>
<keyword evidence="5" id="KW-0486">Methionine biosynthesis</keyword>
<dbReference type="GO" id="GO:0019284">
    <property type="term" value="P:L-methionine salvage from S-adenosylmethionine"/>
    <property type="evidence" value="ECO:0007669"/>
    <property type="project" value="TreeGrafter"/>
</dbReference>
<name>A0A0A1ZXX1_PROMR</name>
<dbReference type="Proteomes" id="UP000030491">
    <property type="component" value="Unassembled WGS sequence"/>
</dbReference>
<dbReference type="InterPro" id="IPR000845">
    <property type="entry name" value="Nucleoside_phosphorylase_d"/>
</dbReference>
<evidence type="ECO:0000256" key="4">
    <source>
        <dbReference type="ARBA" id="ARBA00022801"/>
    </source>
</evidence>
<comment type="pathway">
    <text evidence="1">Amino-acid biosynthesis; L-methionine biosynthesis via salvage pathway; S-methyl-5-thio-alpha-D-ribose 1-phosphate from S-methyl-5'-thioadenosine (hydrolase route): step 1/2.</text>
</comment>
<dbReference type="InterPro" id="IPR035994">
    <property type="entry name" value="Nucleoside_phosphorylase_sf"/>
</dbReference>
<dbReference type="Gene3D" id="3.40.50.1580">
    <property type="entry name" value="Nucleoside phosphorylase domain"/>
    <property type="match status" value="1"/>
</dbReference>
<dbReference type="OrthoDB" id="9792278at2"/>
<dbReference type="NCBIfam" id="NF004079">
    <property type="entry name" value="PRK05584.1"/>
    <property type="match status" value="1"/>
</dbReference>
<dbReference type="EC" id="3.2.2.9" evidence="2"/>
<evidence type="ECO:0000256" key="1">
    <source>
        <dbReference type="ARBA" id="ARBA00004945"/>
    </source>
</evidence>
<dbReference type="EMBL" id="JNAJ01000004">
    <property type="protein sequence ID" value="KGF93094.1"/>
    <property type="molecule type" value="Genomic_DNA"/>
</dbReference>
<dbReference type="GO" id="GO:0019509">
    <property type="term" value="P:L-methionine salvage from methylthioadenosine"/>
    <property type="evidence" value="ECO:0007669"/>
    <property type="project" value="UniProtKB-UniPathway"/>
</dbReference>
<dbReference type="GO" id="GO:0005829">
    <property type="term" value="C:cytosol"/>
    <property type="evidence" value="ECO:0007669"/>
    <property type="project" value="TreeGrafter"/>
</dbReference>
<dbReference type="GO" id="GO:0008930">
    <property type="term" value="F:methylthioadenosine nucleosidase activity"/>
    <property type="evidence" value="ECO:0007669"/>
    <property type="project" value="InterPro"/>
</dbReference>
<dbReference type="SUPFAM" id="SSF53167">
    <property type="entry name" value="Purine and uridine phosphorylases"/>
    <property type="match status" value="1"/>
</dbReference>
<dbReference type="CDD" id="cd09008">
    <property type="entry name" value="MTAN"/>
    <property type="match status" value="1"/>
</dbReference>
<accession>A0A0A1ZXX1</accession>
<feature type="domain" description="Nucleoside phosphorylase" evidence="6">
    <location>
        <begin position="6"/>
        <end position="246"/>
    </location>
</feature>
<sequence>MKSVHIGLISAMPQEIGNTLDYLTDVKIKEFGDLKIYQGYWKFQSIGNIKFEISLVWSGWGKVSASRAATRLISTPNKNCSIDFLIFTGVAGSTSIDLKQWDLIIAKDLVQYDLDARPLFERFVIPSLKVDKLCSPRKFQKWILDTLKKEKIKGHLSKFGTINEGLIGTGDSFISSFSKIKELKDVLPNLAAVEMEGAAVAQVAEQENIPWAVLRVISDNANETAPENFTEFLNNYEKYSSKIIELLFENLKSSEFIENYLK</sequence>
<protein>
    <recommendedName>
        <fullName evidence="2">adenosylhomocysteine nucleosidase</fullName>
        <ecNumber evidence="2">3.2.2.9</ecNumber>
    </recommendedName>
</protein>
<dbReference type="RefSeq" id="WP_052045051.1">
    <property type="nucleotide sequence ID" value="NZ_JNAJ01000004.1"/>
</dbReference>
<evidence type="ECO:0000313" key="8">
    <source>
        <dbReference type="Proteomes" id="UP000030491"/>
    </source>
</evidence>
<proteinExistence type="predicted"/>
<keyword evidence="3" id="KW-0028">Amino-acid biosynthesis</keyword>